<evidence type="ECO:0008006" key="8">
    <source>
        <dbReference type="Google" id="ProtNLM"/>
    </source>
</evidence>
<dbReference type="InterPro" id="IPR007568">
    <property type="entry name" value="RTA1"/>
</dbReference>
<evidence type="ECO:0000256" key="3">
    <source>
        <dbReference type="ARBA" id="ARBA00022989"/>
    </source>
</evidence>
<evidence type="ECO:0000256" key="2">
    <source>
        <dbReference type="ARBA" id="ARBA00022692"/>
    </source>
</evidence>
<dbReference type="GO" id="GO:0016020">
    <property type="term" value="C:membrane"/>
    <property type="evidence" value="ECO:0007669"/>
    <property type="project" value="UniProtKB-SubCell"/>
</dbReference>
<proteinExistence type="predicted"/>
<feature type="transmembrane region" description="Helical" evidence="5">
    <location>
        <begin position="76"/>
        <end position="94"/>
    </location>
</feature>
<dbReference type="Proteomes" id="UP000256645">
    <property type="component" value="Unassembled WGS sequence"/>
</dbReference>
<evidence type="ECO:0000313" key="6">
    <source>
        <dbReference type="EMBL" id="RDW69801.1"/>
    </source>
</evidence>
<keyword evidence="2 5" id="KW-0812">Transmembrane</keyword>
<gene>
    <name evidence="6" type="ORF">BP6252_08821</name>
</gene>
<evidence type="ECO:0000256" key="1">
    <source>
        <dbReference type="ARBA" id="ARBA00004141"/>
    </source>
</evidence>
<keyword evidence="3 5" id="KW-1133">Transmembrane helix</keyword>
<keyword evidence="7" id="KW-1185">Reference proteome</keyword>
<keyword evidence="4 5" id="KW-0472">Membrane</keyword>
<reference evidence="6 7" key="1">
    <citation type="journal article" date="2018" name="IMA Fungus">
        <title>IMA Genome-F 9: Draft genome sequence of Annulohypoxylon stygium, Aspergillus mulundensis, Berkeleyomyces basicola (syn. Thielaviopsis basicola), Ceratocystis smalleyi, two Cercospora beticola strains, Coleophoma cylindrospora, Fusarium fracticaudum, Phialophora cf. hyalina, and Morchella septimelata.</title>
        <authorList>
            <person name="Wingfield B.D."/>
            <person name="Bills G.F."/>
            <person name="Dong Y."/>
            <person name="Huang W."/>
            <person name="Nel W.J."/>
            <person name="Swalarsk-Parry B.S."/>
            <person name="Vaghefi N."/>
            <person name="Wilken P.M."/>
            <person name="An Z."/>
            <person name="de Beer Z.W."/>
            <person name="De Vos L."/>
            <person name="Chen L."/>
            <person name="Duong T.A."/>
            <person name="Gao Y."/>
            <person name="Hammerbacher A."/>
            <person name="Kikkert J.R."/>
            <person name="Li Y."/>
            <person name="Li H."/>
            <person name="Li K."/>
            <person name="Li Q."/>
            <person name="Liu X."/>
            <person name="Ma X."/>
            <person name="Naidoo K."/>
            <person name="Pethybridge S.J."/>
            <person name="Sun J."/>
            <person name="Steenkamp E.T."/>
            <person name="van der Nest M.A."/>
            <person name="van Wyk S."/>
            <person name="Wingfield M.J."/>
            <person name="Xiong C."/>
            <person name="Yue Q."/>
            <person name="Zhang X."/>
        </authorList>
    </citation>
    <scope>NUCLEOTIDE SEQUENCE [LARGE SCALE GENOMIC DNA]</scope>
    <source>
        <strain evidence="6 7">BP6252</strain>
    </source>
</reference>
<feature type="transmembrane region" description="Helical" evidence="5">
    <location>
        <begin position="155"/>
        <end position="179"/>
    </location>
</feature>
<dbReference type="AlphaFoldDB" id="A0A3D8R768"/>
<dbReference type="PANTHER" id="PTHR31465">
    <property type="entry name" value="PROTEIN RTA1-RELATED"/>
    <property type="match status" value="1"/>
</dbReference>
<name>A0A3D8R768_9HELO</name>
<evidence type="ECO:0000256" key="5">
    <source>
        <dbReference type="SAM" id="Phobius"/>
    </source>
</evidence>
<accession>A0A3D8R768</accession>
<feature type="transmembrane region" description="Helical" evidence="5">
    <location>
        <begin position="18"/>
        <end position="36"/>
    </location>
</feature>
<dbReference type="EMBL" id="PDLM01000009">
    <property type="protein sequence ID" value="RDW69801.1"/>
    <property type="molecule type" value="Genomic_DNA"/>
</dbReference>
<organism evidence="6 7">
    <name type="scientific">Coleophoma cylindrospora</name>
    <dbReference type="NCBI Taxonomy" id="1849047"/>
    <lineage>
        <taxon>Eukaryota</taxon>
        <taxon>Fungi</taxon>
        <taxon>Dikarya</taxon>
        <taxon>Ascomycota</taxon>
        <taxon>Pezizomycotina</taxon>
        <taxon>Leotiomycetes</taxon>
        <taxon>Helotiales</taxon>
        <taxon>Dermateaceae</taxon>
        <taxon>Coleophoma</taxon>
    </lineage>
</organism>
<sequence>MYTDTTSPRYYAYEPSHVLPAVFASLIGISLLIHIVQNFRYRSWKVMFFMVWGGAVFTSGWIVRCVSSYYPTNKNMYIAQAVLVLAGPPIYSATEYNILGRLMLYLPMHAPMNPYRVVLFFIYLGAAVEGLTAAGGAQLGSAGTDSNLLRSGATLIAIGAVLQAVVEVVFMSIIATIQYRCTRASMLTSKVHTFCIMLYGTSALVLLRCIFRSIENFSTIGLISSGTCGSTCRAILRHEWYLYAFEAAPMLLYTYWLNIIHPGKFLPSNRNIYLDFEKGERRGPGWIDNRSQWQTFMDPLDFEGILKGQPAHEKFWLRPDDWPVMGSGNTDCRTPLTMTNQEV</sequence>
<protein>
    <recommendedName>
        <fullName evidence="8">RTA1 domain protein</fullName>
    </recommendedName>
</protein>
<comment type="caution">
    <text evidence="6">The sequence shown here is derived from an EMBL/GenBank/DDBJ whole genome shotgun (WGS) entry which is preliminary data.</text>
</comment>
<feature type="transmembrane region" description="Helical" evidence="5">
    <location>
        <begin position="48"/>
        <end position="70"/>
    </location>
</feature>
<dbReference type="PANTHER" id="PTHR31465:SF13">
    <property type="entry name" value="RTA1 DOMAIN PROTEIN-RELATED"/>
    <property type="match status" value="1"/>
</dbReference>
<feature type="transmembrane region" description="Helical" evidence="5">
    <location>
        <begin position="115"/>
        <end position="135"/>
    </location>
</feature>
<dbReference type="OrthoDB" id="3358017at2759"/>
<evidence type="ECO:0000313" key="7">
    <source>
        <dbReference type="Proteomes" id="UP000256645"/>
    </source>
</evidence>
<dbReference type="Pfam" id="PF04479">
    <property type="entry name" value="RTA1"/>
    <property type="match status" value="1"/>
</dbReference>
<feature type="transmembrane region" description="Helical" evidence="5">
    <location>
        <begin position="191"/>
        <end position="214"/>
    </location>
</feature>
<evidence type="ECO:0000256" key="4">
    <source>
        <dbReference type="ARBA" id="ARBA00023136"/>
    </source>
</evidence>
<comment type="subcellular location">
    <subcellularLocation>
        <location evidence="1">Membrane</location>
        <topology evidence="1">Multi-pass membrane protein</topology>
    </subcellularLocation>
</comment>